<feature type="compositionally biased region" description="Polar residues" evidence="1">
    <location>
        <begin position="1"/>
        <end position="20"/>
    </location>
</feature>
<organism evidence="2 3">
    <name type="scientific">Sporothrix epigloea</name>
    <dbReference type="NCBI Taxonomy" id="1892477"/>
    <lineage>
        <taxon>Eukaryota</taxon>
        <taxon>Fungi</taxon>
        <taxon>Dikarya</taxon>
        <taxon>Ascomycota</taxon>
        <taxon>Pezizomycotina</taxon>
        <taxon>Sordariomycetes</taxon>
        <taxon>Sordariomycetidae</taxon>
        <taxon>Ophiostomatales</taxon>
        <taxon>Ophiostomataceae</taxon>
        <taxon>Sporothrix</taxon>
    </lineage>
</organism>
<keyword evidence="3" id="KW-1185">Reference proteome</keyword>
<accession>A0ABP0DFQ5</accession>
<dbReference type="EMBL" id="CAWUON010000024">
    <property type="protein sequence ID" value="CAK7267069.1"/>
    <property type="molecule type" value="Genomic_DNA"/>
</dbReference>
<feature type="compositionally biased region" description="Polar residues" evidence="1">
    <location>
        <begin position="332"/>
        <end position="347"/>
    </location>
</feature>
<feature type="region of interest" description="Disordered" evidence="1">
    <location>
        <begin position="1"/>
        <end position="29"/>
    </location>
</feature>
<feature type="region of interest" description="Disordered" evidence="1">
    <location>
        <begin position="329"/>
        <end position="377"/>
    </location>
</feature>
<dbReference type="Proteomes" id="UP001642502">
    <property type="component" value="Unassembled WGS sequence"/>
</dbReference>
<evidence type="ECO:0000313" key="3">
    <source>
        <dbReference type="Proteomes" id="UP001642502"/>
    </source>
</evidence>
<gene>
    <name evidence="2" type="ORF">SEPCBS119000_002350</name>
</gene>
<proteinExistence type="predicted"/>
<name>A0ABP0DFQ5_9PEZI</name>
<feature type="compositionally biased region" description="Polar residues" evidence="1">
    <location>
        <begin position="365"/>
        <end position="377"/>
    </location>
</feature>
<protein>
    <submittedName>
        <fullName evidence="2">Uncharacterized protein</fullName>
    </submittedName>
</protein>
<reference evidence="2 3" key="1">
    <citation type="submission" date="2024-01" db="EMBL/GenBank/DDBJ databases">
        <authorList>
            <person name="Allen C."/>
            <person name="Tagirdzhanova G."/>
        </authorList>
    </citation>
    <scope>NUCLEOTIDE SEQUENCE [LARGE SCALE GENOMIC DNA]</scope>
    <source>
        <strain evidence="2 3">CBS 119000</strain>
    </source>
</reference>
<sequence>MASNTAPATSGDDNASASKRTTPRIPLDPSRVPVELENMANLFSTDVDRLSGVDDFNPATATTDELHDYMYVILTERTLAEDAERISDPFTARCVGSLELAYWEPDDFRRLDTRLRLLLWKRLTQYKFILLPNSGDTWTQIYQALQDHYKQMLAEQKGHTTTVTVKYEPAKKREMPHPEVETEYIPGVAYAPNVDVSQLRGPDAVFTAPQSDKPTKTPARRSRALKKCLVCRKEDCWSSNHSVEERDAAWQARMTRKGTVESTPRVEPDRHLQQAAIQQPTSEIKPKSAELSNHAAVKDQYAVKPNLQLRQTQKTIIPSAHVVKVTDEQDNPIASGTSETFRTSDPSGSPRILKSRQMRERRTLSTRTQPVTGPQRNSCANAHVCSKLIGPSHKNNLQAAVTIINDNTNSDKLAATILMFGAFSRFSAGCSPAPLIQKSLAFVDSAMANFHKWRSKSASHKALCRQNCPGISTVRALTICAPMA</sequence>
<evidence type="ECO:0000256" key="1">
    <source>
        <dbReference type="SAM" id="MobiDB-lite"/>
    </source>
</evidence>
<comment type="caution">
    <text evidence="2">The sequence shown here is derived from an EMBL/GenBank/DDBJ whole genome shotgun (WGS) entry which is preliminary data.</text>
</comment>
<evidence type="ECO:0000313" key="2">
    <source>
        <dbReference type="EMBL" id="CAK7267069.1"/>
    </source>
</evidence>